<dbReference type="PANTHER" id="PTHR43384:SF4">
    <property type="entry name" value="CELLULOSE BIOSYNTHESIS PROTEIN BCSQ-RELATED"/>
    <property type="match status" value="1"/>
</dbReference>
<dbReference type="GO" id="GO:0009898">
    <property type="term" value="C:cytoplasmic side of plasma membrane"/>
    <property type="evidence" value="ECO:0007669"/>
    <property type="project" value="TreeGrafter"/>
</dbReference>
<dbReference type="Pfam" id="PF10609">
    <property type="entry name" value="ParA"/>
    <property type="match status" value="1"/>
</dbReference>
<dbReference type="GO" id="GO:0005829">
    <property type="term" value="C:cytosol"/>
    <property type="evidence" value="ECO:0007669"/>
    <property type="project" value="TreeGrafter"/>
</dbReference>
<dbReference type="SUPFAM" id="SSF52540">
    <property type="entry name" value="P-loop containing nucleoside triphosphate hydrolases"/>
    <property type="match status" value="1"/>
</dbReference>
<sequence length="275" mass="29294">MGKLHSTQVIGIVSGKGGVGKTTVSANLAVSLASQGKKVMVFDADLGLANAQLALGCRAKYNFSHVLSGEKTLQEIIIEGPMGVQLVPGSSGIQHMASLSISEAAGIIQSFEEIEDDLDYLIVDLAAGLSDSVMTFIGACQHRFVIVKDDPSSIADAYASIKVMIQDYQLNNISIITNCMPSSAEGNRLYQGIISVIQRFVGGEVGHLGTIREDEMVLRSIKASKPLLTFSPSSAAARDFEKLAKEVAKLTAKTSISGGLQFFLERLARQDITNK</sequence>
<dbReference type="Proteomes" id="UP000315889">
    <property type="component" value="Unassembled WGS sequence"/>
</dbReference>
<dbReference type="InterPro" id="IPR027417">
    <property type="entry name" value="P-loop_NTPase"/>
</dbReference>
<evidence type="ECO:0000313" key="4">
    <source>
        <dbReference type="EMBL" id="RZO20076.1"/>
    </source>
</evidence>
<dbReference type="GO" id="GO:0016887">
    <property type="term" value="F:ATP hydrolysis activity"/>
    <property type="evidence" value="ECO:0007669"/>
    <property type="project" value="TreeGrafter"/>
</dbReference>
<organism evidence="4 5">
    <name type="scientific">SAR92 clade bacterium</name>
    <dbReference type="NCBI Taxonomy" id="2315479"/>
    <lineage>
        <taxon>Bacteria</taxon>
        <taxon>Pseudomonadati</taxon>
        <taxon>Pseudomonadota</taxon>
        <taxon>Gammaproteobacteria</taxon>
        <taxon>Cellvibrionales</taxon>
        <taxon>Porticoccaceae</taxon>
        <taxon>SAR92 clade</taxon>
    </lineage>
</organism>
<reference evidence="4 5" key="1">
    <citation type="submission" date="2019-02" db="EMBL/GenBank/DDBJ databases">
        <title>Prokaryotic population dynamics and viral predation in marine succession experiment using metagenomics: the confinement effect.</title>
        <authorList>
            <person name="Haro-Moreno J.M."/>
            <person name="Rodriguez-Valera F."/>
            <person name="Lopez-Perez M."/>
        </authorList>
    </citation>
    <scope>NUCLEOTIDE SEQUENCE [LARGE SCALE GENOMIC DNA]</scope>
    <source>
        <strain evidence="4">MED-G170</strain>
    </source>
</reference>
<name>A0A520MFS2_9GAMM</name>
<dbReference type="EMBL" id="SHBP01000006">
    <property type="protein sequence ID" value="RZO20076.1"/>
    <property type="molecule type" value="Genomic_DNA"/>
</dbReference>
<evidence type="ECO:0000256" key="3">
    <source>
        <dbReference type="PIRSR" id="PIRSR003092-1"/>
    </source>
</evidence>
<keyword evidence="1 3" id="KW-0547">Nucleotide-binding</keyword>
<dbReference type="InterPro" id="IPR033756">
    <property type="entry name" value="YlxH/NBP35"/>
</dbReference>
<dbReference type="InterPro" id="IPR050625">
    <property type="entry name" value="ParA/MinD_ATPase"/>
</dbReference>
<evidence type="ECO:0000313" key="5">
    <source>
        <dbReference type="Proteomes" id="UP000315889"/>
    </source>
</evidence>
<dbReference type="GO" id="GO:0005524">
    <property type="term" value="F:ATP binding"/>
    <property type="evidence" value="ECO:0007669"/>
    <property type="project" value="UniProtKB-KW"/>
</dbReference>
<protein>
    <submittedName>
        <fullName evidence="4">MinD/ParA family protein</fullName>
    </submittedName>
</protein>
<evidence type="ECO:0000256" key="1">
    <source>
        <dbReference type="ARBA" id="ARBA00022741"/>
    </source>
</evidence>
<dbReference type="InterPro" id="IPR025501">
    <property type="entry name" value="MinD_FleN"/>
</dbReference>
<keyword evidence="2 3" id="KW-0067">ATP-binding</keyword>
<accession>A0A520MFS2</accession>
<proteinExistence type="predicted"/>
<comment type="caution">
    <text evidence="4">The sequence shown here is derived from an EMBL/GenBank/DDBJ whole genome shotgun (WGS) entry which is preliminary data.</text>
</comment>
<feature type="binding site" evidence="3">
    <location>
        <begin position="16"/>
        <end position="23"/>
    </location>
    <ligand>
        <name>ATP</name>
        <dbReference type="ChEBI" id="CHEBI:30616"/>
    </ligand>
</feature>
<dbReference type="PIRSF" id="PIRSF003092">
    <property type="entry name" value="MinD"/>
    <property type="match status" value="1"/>
</dbReference>
<gene>
    <name evidence="4" type="ORF">EVB03_05625</name>
</gene>
<dbReference type="GO" id="GO:0051782">
    <property type="term" value="P:negative regulation of cell division"/>
    <property type="evidence" value="ECO:0007669"/>
    <property type="project" value="TreeGrafter"/>
</dbReference>
<dbReference type="Gene3D" id="3.40.50.300">
    <property type="entry name" value="P-loop containing nucleotide triphosphate hydrolases"/>
    <property type="match status" value="1"/>
</dbReference>
<evidence type="ECO:0000256" key="2">
    <source>
        <dbReference type="ARBA" id="ARBA00022840"/>
    </source>
</evidence>
<dbReference type="AlphaFoldDB" id="A0A520MFS2"/>
<dbReference type="PANTHER" id="PTHR43384">
    <property type="entry name" value="SEPTUM SITE-DETERMINING PROTEIN MIND HOMOLOG, CHLOROPLASTIC-RELATED"/>
    <property type="match status" value="1"/>
</dbReference>